<dbReference type="Proteomes" id="UP000317093">
    <property type="component" value="Chromosome"/>
</dbReference>
<keyword evidence="1" id="KW-0282">Flagellum</keyword>
<keyword evidence="1" id="KW-0969">Cilium</keyword>
<dbReference type="PANTHER" id="PTHR35866">
    <property type="entry name" value="PUTATIVE-RELATED"/>
    <property type="match status" value="1"/>
</dbReference>
<keyword evidence="1" id="KW-0489">Methyltransferase</keyword>
<dbReference type="EMBL" id="CP036279">
    <property type="protein sequence ID" value="QDU62547.1"/>
    <property type="molecule type" value="Genomic_DNA"/>
</dbReference>
<dbReference type="GO" id="GO:0032259">
    <property type="term" value="P:methylation"/>
    <property type="evidence" value="ECO:0007669"/>
    <property type="project" value="UniProtKB-KW"/>
</dbReference>
<keyword evidence="1" id="KW-0808">Transferase</keyword>
<evidence type="ECO:0000313" key="2">
    <source>
        <dbReference type="Proteomes" id="UP000317093"/>
    </source>
</evidence>
<organism evidence="1 2">
    <name type="scientific">Kolteria novifilia</name>
    <dbReference type="NCBI Taxonomy" id="2527975"/>
    <lineage>
        <taxon>Bacteria</taxon>
        <taxon>Pseudomonadati</taxon>
        <taxon>Planctomycetota</taxon>
        <taxon>Planctomycetia</taxon>
        <taxon>Kolteriales</taxon>
        <taxon>Kolteriaceae</taxon>
        <taxon>Kolteria</taxon>
    </lineage>
</organism>
<dbReference type="Pfam" id="PF03692">
    <property type="entry name" value="CxxCxxCC"/>
    <property type="match status" value="1"/>
</dbReference>
<keyword evidence="1" id="KW-0966">Cell projection</keyword>
<dbReference type="PANTHER" id="PTHR35866:SF1">
    <property type="entry name" value="YKGJ FAMILY CYSTEINE CLUSTER PROTEIN"/>
    <property type="match status" value="1"/>
</dbReference>
<dbReference type="GO" id="GO:0008168">
    <property type="term" value="F:methyltransferase activity"/>
    <property type="evidence" value="ECO:0007669"/>
    <property type="project" value="UniProtKB-KW"/>
</dbReference>
<dbReference type="OrthoDB" id="9810361at2"/>
<dbReference type="AlphaFoldDB" id="A0A518B6E5"/>
<evidence type="ECO:0000313" key="1">
    <source>
        <dbReference type="EMBL" id="QDU62547.1"/>
    </source>
</evidence>
<dbReference type="KEGG" id="knv:Pan216_34140"/>
<keyword evidence="2" id="KW-1185">Reference proteome</keyword>
<proteinExistence type="predicted"/>
<reference evidence="1 2" key="1">
    <citation type="submission" date="2019-02" db="EMBL/GenBank/DDBJ databases">
        <title>Deep-cultivation of Planctomycetes and their phenomic and genomic characterization uncovers novel biology.</title>
        <authorList>
            <person name="Wiegand S."/>
            <person name="Jogler M."/>
            <person name="Boedeker C."/>
            <person name="Pinto D."/>
            <person name="Vollmers J."/>
            <person name="Rivas-Marin E."/>
            <person name="Kohn T."/>
            <person name="Peeters S.H."/>
            <person name="Heuer A."/>
            <person name="Rast P."/>
            <person name="Oberbeckmann S."/>
            <person name="Bunk B."/>
            <person name="Jeske O."/>
            <person name="Meyerdierks A."/>
            <person name="Storesund J.E."/>
            <person name="Kallscheuer N."/>
            <person name="Luecker S."/>
            <person name="Lage O.M."/>
            <person name="Pohl T."/>
            <person name="Merkel B.J."/>
            <person name="Hornburger P."/>
            <person name="Mueller R.-W."/>
            <person name="Bruemmer F."/>
            <person name="Labrenz M."/>
            <person name="Spormann A.M."/>
            <person name="Op den Camp H."/>
            <person name="Overmann J."/>
            <person name="Amann R."/>
            <person name="Jetten M.S.M."/>
            <person name="Mascher T."/>
            <person name="Medema M.H."/>
            <person name="Devos D.P."/>
            <person name="Kaster A.-K."/>
            <person name="Ovreas L."/>
            <person name="Rohde M."/>
            <person name="Galperin M.Y."/>
            <person name="Jogler C."/>
        </authorList>
    </citation>
    <scope>NUCLEOTIDE SEQUENCE [LARGE SCALE GENOMIC DNA]</scope>
    <source>
        <strain evidence="1 2">Pan216</strain>
    </source>
</reference>
<dbReference type="RefSeq" id="WP_145259379.1">
    <property type="nucleotide sequence ID" value="NZ_CP036279.1"/>
</dbReference>
<dbReference type="InterPro" id="IPR005358">
    <property type="entry name" value="Puta_zinc/iron-chelating_dom"/>
</dbReference>
<protein>
    <submittedName>
        <fullName evidence="1">Flagellin N-methylase</fullName>
    </submittedName>
</protein>
<name>A0A518B6E5_9BACT</name>
<sequence>MNDRDETPWYRDGLRFECTQCGACCTGEPGYVWVDEAEIAALARQLNQEVDEFEKAYVRPVGRRKSLRERDNGDCVFFDRRKGCVVYADRPIQCRTWPFWRSNIETRGTWQVTKKECPGSGHGPLFTLEEIEAQARLIQL</sequence>
<accession>A0A518B6E5</accession>
<gene>
    <name evidence="1" type="ORF">Pan216_34140</name>
</gene>